<name>A0A2B9DHG2_BACCE</name>
<proteinExistence type="predicted"/>
<gene>
    <name evidence="2" type="ORF">CN958_31495</name>
</gene>
<dbReference type="Proteomes" id="UP000222054">
    <property type="component" value="Unassembled WGS sequence"/>
</dbReference>
<evidence type="ECO:0000313" key="3">
    <source>
        <dbReference type="Proteomes" id="UP000222054"/>
    </source>
</evidence>
<reference evidence="2 3" key="1">
    <citation type="submission" date="2017-09" db="EMBL/GenBank/DDBJ databases">
        <title>Large-scale bioinformatics analysis of Bacillus genomes uncovers conserved roles of natural products in bacterial physiology.</title>
        <authorList>
            <consortium name="Agbiome Team Llc"/>
            <person name="Bleich R.M."/>
            <person name="Grubbs K.J."/>
            <person name="Santa Maria K.C."/>
            <person name="Allen S.E."/>
            <person name="Farag S."/>
            <person name="Shank E.A."/>
            <person name="Bowers A."/>
        </authorList>
    </citation>
    <scope>NUCLEOTIDE SEQUENCE [LARGE SCALE GENOMIC DNA]</scope>
    <source>
        <strain evidence="2 3">AFS053130</strain>
    </source>
</reference>
<organism evidence="2 3">
    <name type="scientific">Bacillus cereus</name>
    <dbReference type="NCBI Taxonomy" id="1396"/>
    <lineage>
        <taxon>Bacteria</taxon>
        <taxon>Bacillati</taxon>
        <taxon>Bacillota</taxon>
        <taxon>Bacilli</taxon>
        <taxon>Bacillales</taxon>
        <taxon>Bacillaceae</taxon>
        <taxon>Bacillus</taxon>
        <taxon>Bacillus cereus group</taxon>
    </lineage>
</organism>
<dbReference type="EMBL" id="NUHO01000266">
    <property type="protein sequence ID" value="PGM87063.1"/>
    <property type="molecule type" value="Genomic_DNA"/>
</dbReference>
<evidence type="ECO:0000256" key="1">
    <source>
        <dbReference type="SAM" id="Coils"/>
    </source>
</evidence>
<accession>A0A2B9DHG2</accession>
<feature type="coiled-coil region" evidence="1">
    <location>
        <begin position="5"/>
        <end position="39"/>
    </location>
</feature>
<dbReference type="AlphaFoldDB" id="A0A2B9DHG2"/>
<evidence type="ECO:0000313" key="2">
    <source>
        <dbReference type="EMBL" id="PGM87063.1"/>
    </source>
</evidence>
<sequence>MSDRIKKLEGKIVKREQRIEKLNDNLKDEKSRLATDKDLLFNLKYSEVFKRLQETGVSPDEALKALDNEVEKSQVETEVKEDNLNNSTMREGAQSYAKTY</sequence>
<protein>
    <submittedName>
        <fullName evidence="2">Uncharacterized protein</fullName>
    </submittedName>
</protein>
<comment type="caution">
    <text evidence="2">The sequence shown here is derived from an EMBL/GenBank/DDBJ whole genome shotgun (WGS) entry which is preliminary data.</text>
</comment>
<keyword evidence="1" id="KW-0175">Coiled coil</keyword>